<feature type="compositionally biased region" description="Basic residues" evidence="1">
    <location>
        <begin position="394"/>
        <end position="406"/>
    </location>
</feature>
<evidence type="ECO:0000256" key="1">
    <source>
        <dbReference type="SAM" id="MobiDB-lite"/>
    </source>
</evidence>
<organism evidence="3 4">
    <name type="scientific">Arachis hypogaea</name>
    <name type="common">Peanut</name>
    <dbReference type="NCBI Taxonomy" id="3818"/>
    <lineage>
        <taxon>Eukaryota</taxon>
        <taxon>Viridiplantae</taxon>
        <taxon>Streptophyta</taxon>
        <taxon>Embryophyta</taxon>
        <taxon>Tracheophyta</taxon>
        <taxon>Spermatophyta</taxon>
        <taxon>Magnoliopsida</taxon>
        <taxon>eudicotyledons</taxon>
        <taxon>Gunneridae</taxon>
        <taxon>Pentapetalae</taxon>
        <taxon>rosids</taxon>
        <taxon>fabids</taxon>
        <taxon>Fabales</taxon>
        <taxon>Fabaceae</taxon>
        <taxon>Papilionoideae</taxon>
        <taxon>50 kb inversion clade</taxon>
        <taxon>dalbergioids sensu lato</taxon>
        <taxon>Dalbergieae</taxon>
        <taxon>Pterocarpus clade</taxon>
        <taxon>Arachis</taxon>
    </lineage>
</organism>
<sequence length="540" mass="61434">MEPWPDKTGVDHHLKHGRREMDHINSGNSEMAMSPAAPTNWSMAFLAHVKWPTSFAAPTKYANQWRQQRNDTKKCNIGDGGSINVEEKLNRLYEVHIAAHLIHKGGLPVLMLQPACVLTPHGTLVDVFMSEPADPSMDLLGDVPVGHVGTTKYNIKLKWHKTRLQQMPLNLPDDVLIQYARCYILYLLGDMLLPDKANNTVHVRYLPLLADFDAISTYSRGSACLCWLYRAMCLAKDYTVEGMAGCHTIQLICTYWFSIRWAGKKGHNDYAEQRLLRHRLRLDNLQVDEFNWLSYMDPRILSRLPAEFLGHPHGAFYTSVWASRHTEAYRLQVDHADTLRPSQDYYRWYCDRIRRFLSTPDALHDPRTDDIPAGVPAEYERALVVRLPDVPQDRRHRQTRRERHHGAAGVGFKKAEFPTQDRPQNEPEVGAHGQQVQPQLHGDFYYPQPFMTRDQPQPPSMHQVIPYHSSYEVGGSSQSGVCTISSLSSRHPPPPPTDLGIALPRSDTDSQPVIKGRRSTSIADIAVSSLRPYDVSFKQG</sequence>
<reference evidence="3 4" key="1">
    <citation type="submission" date="2019-01" db="EMBL/GenBank/DDBJ databases">
        <title>Sequencing of cultivated peanut Arachis hypogaea provides insights into genome evolution and oil improvement.</title>
        <authorList>
            <person name="Chen X."/>
        </authorList>
    </citation>
    <scope>NUCLEOTIDE SEQUENCE [LARGE SCALE GENOMIC DNA]</scope>
    <source>
        <strain evidence="4">cv. Fuhuasheng</strain>
        <tissue evidence="3">Leaves</tissue>
    </source>
</reference>
<feature type="region of interest" description="Disordered" evidence="1">
    <location>
        <begin position="391"/>
        <end position="435"/>
    </location>
</feature>
<comment type="caution">
    <text evidence="3">The sequence shown here is derived from an EMBL/GenBank/DDBJ whole genome shotgun (WGS) entry which is preliminary data.</text>
</comment>
<evidence type="ECO:0000313" key="4">
    <source>
        <dbReference type="Proteomes" id="UP000289738"/>
    </source>
</evidence>
<proteinExistence type="predicted"/>
<dbReference type="PANTHER" id="PTHR46033">
    <property type="entry name" value="PROTEIN MAIN-LIKE 2"/>
    <property type="match status" value="1"/>
</dbReference>
<dbReference type="InterPro" id="IPR019557">
    <property type="entry name" value="AminoTfrase-like_pln_mobile"/>
</dbReference>
<evidence type="ECO:0000313" key="3">
    <source>
        <dbReference type="EMBL" id="RYQ98863.1"/>
    </source>
</evidence>
<dbReference type="Pfam" id="PF10536">
    <property type="entry name" value="PMD"/>
    <property type="match status" value="1"/>
</dbReference>
<dbReference type="InterPro" id="IPR044824">
    <property type="entry name" value="MAIN-like"/>
</dbReference>
<feature type="domain" description="Aminotransferase-like plant mobile" evidence="2">
    <location>
        <begin position="149"/>
        <end position="297"/>
    </location>
</feature>
<gene>
    <name evidence="3" type="ORF">Ahy_B07g086680</name>
</gene>
<dbReference type="Proteomes" id="UP000289738">
    <property type="component" value="Chromosome B07"/>
</dbReference>
<dbReference type="EMBL" id="SDMP01000017">
    <property type="protein sequence ID" value="RYQ98863.1"/>
    <property type="molecule type" value="Genomic_DNA"/>
</dbReference>
<dbReference type="GO" id="GO:0010073">
    <property type="term" value="P:meristem maintenance"/>
    <property type="evidence" value="ECO:0007669"/>
    <property type="project" value="InterPro"/>
</dbReference>
<accession>A0A444YAB0</accession>
<feature type="region of interest" description="Disordered" evidence="1">
    <location>
        <begin position="483"/>
        <end position="516"/>
    </location>
</feature>
<dbReference type="AlphaFoldDB" id="A0A444YAB0"/>
<protein>
    <recommendedName>
        <fullName evidence="2">Aminotransferase-like plant mobile domain-containing protein</fullName>
    </recommendedName>
</protein>
<dbReference type="PANTHER" id="PTHR46033:SF8">
    <property type="entry name" value="PROTEIN MAINTENANCE OF MERISTEMS-LIKE"/>
    <property type="match status" value="1"/>
</dbReference>
<name>A0A444YAB0_ARAHY</name>
<keyword evidence="4" id="KW-1185">Reference proteome</keyword>
<evidence type="ECO:0000259" key="2">
    <source>
        <dbReference type="Pfam" id="PF10536"/>
    </source>
</evidence>